<dbReference type="UniPathway" id="UPA00204"/>
<dbReference type="FunFam" id="1.10.246.130:FF:000001">
    <property type="entry name" value="Gamma-glutamyltransferase 5 isoform 1"/>
    <property type="match status" value="1"/>
</dbReference>
<comment type="catalytic activity">
    <reaction evidence="3">
        <text>an S-substituted glutathione + H2O = an S-substituted L-cysteinylglycine + L-glutamate</text>
        <dbReference type="Rhea" id="RHEA:59468"/>
        <dbReference type="ChEBI" id="CHEBI:15377"/>
        <dbReference type="ChEBI" id="CHEBI:29985"/>
        <dbReference type="ChEBI" id="CHEBI:90779"/>
        <dbReference type="ChEBI" id="CHEBI:143103"/>
        <dbReference type="EC" id="3.4.19.13"/>
    </reaction>
</comment>
<keyword evidence="4" id="KW-0472">Membrane</keyword>
<keyword evidence="4" id="KW-0812">Transmembrane</keyword>
<proteinExistence type="predicted"/>
<evidence type="ECO:0000256" key="4">
    <source>
        <dbReference type="SAM" id="Phobius"/>
    </source>
</evidence>
<evidence type="ECO:0000256" key="1">
    <source>
        <dbReference type="PIRSR" id="PIRSR600101-1"/>
    </source>
</evidence>
<sequence>MKKQQQQSLEAALLNCREMDLLNKKMRWRRRALWGLILSLTIAITCVGLIVCNSLGILKAAGEGKRVTGGRLQTRNNVVESERAVVAADDGRCSKIGVSFLKIGGHAVDAAVATALCLGVVYPGSSGIGGGAFMLVKSSSSSSSSRIEAFDMRETAPLAASKDMYANNGDYKYTGALSMGVPGELAGLHVAWLKHGRLPWTTLFQPAIKLARHGFTISPYLASHIAKKRDVIMNDSGLRQVYAPDGKLLREGDKCFNVALSNTLEAVAEKGPEALYGGVVGEKLVKDVRKAGGILTMNDLRKYRVKITDPVVFDAMGYTVFGMPPPSSGTLGLSLILKVLEGFPNSAAAKGPLGLHRMIEALKHMFGVRMNLGDPDFVNVTGTISDMLSPSFAKRIRRRIYDNTTFPSEYYMPRWSQLRDHGTSHFCIVDGDRNAVSMTTTVNYAFGAGVMSPSTGIVLNNEMGDFSVPTEVSPEKLPPSPANFISPSKRPLSSMTPIIILKDNQLAGVIGGSGGINIIAAVTQVFINHFVLGMNPSAAVQSPRVYHKLIPNVVLYENWTVIDGDHIELSDERKHFLEERGHQLEAQNGGTICQFVVQSLPKSGKVLGNQTFHGMLTAVSDSRKDGSPAAIS</sequence>
<dbReference type="Pfam" id="PF01019">
    <property type="entry name" value="G_glu_transpept"/>
    <property type="match status" value="1"/>
</dbReference>
<dbReference type="EC" id="3.4.19.13" evidence="3"/>
<feature type="binding site" evidence="2">
    <location>
        <position position="153"/>
    </location>
    <ligand>
        <name>L-glutamate</name>
        <dbReference type="ChEBI" id="CHEBI:29985"/>
    </ligand>
</feature>
<feature type="binding site" evidence="2">
    <location>
        <position position="515"/>
    </location>
    <ligand>
        <name>L-glutamate</name>
        <dbReference type="ChEBI" id="CHEBI:29985"/>
    </ligand>
</feature>
<dbReference type="PANTHER" id="PTHR11686:SF9">
    <property type="entry name" value="RE13973P"/>
    <property type="match status" value="1"/>
</dbReference>
<dbReference type="Proteomes" id="UP000595140">
    <property type="component" value="Unassembled WGS sequence"/>
</dbReference>
<gene>
    <name evidence="5" type="ORF">CCAM_LOCUS9869</name>
</gene>
<keyword evidence="3" id="KW-0808">Transferase</keyword>
<dbReference type="InterPro" id="IPR029055">
    <property type="entry name" value="Ntn_hydrolases_N"/>
</dbReference>
<dbReference type="PANTHER" id="PTHR11686">
    <property type="entry name" value="GAMMA GLUTAMYL TRANSPEPTIDASE"/>
    <property type="match status" value="1"/>
</dbReference>
<feature type="active site" description="Nucleophile" evidence="1">
    <location>
        <position position="423"/>
    </location>
</feature>
<dbReference type="AlphaFoldDB" id="A0A484KQU7"/>
<dbReference type="GO" id="GO:0005886">
    <property type="term" value="C:plasma membrane"/>
    <property type="evidence" value="ECO:0007669"/>
    <property type="project" value="TreeGrafter"/>
</dbReference>
<keyword evidence="3" id="KW-0012">Acyltransferase</keyword>
<feature type="transmembrane region" description="Helical" evidence="4">
    <location>
        <begin position="32"/>
        <end position="51"/>
    </location>
</feature>
<dbReference type="GO" id="GO:0006751">
    <property type="term" value="P:glutathione catabolic process"/>
    <property type="evidence" value="ECO:0007669"/>
    <property type="project" value="UniProtKB-UniRule"/>
</dbReference>
<dbReference type="GO" id="GO:0103068">
    <property type="term" value="F:leukotriene C4 gamma-glutamyl transferase activity"/>
    <property type="evidence" value="ECO:0007669"/>
    <property type="project" value="UniProtKB-EC"/>
</dbReference>
<name>A0A484KQU7_9ASTE</name>
<dbReference type="PRINTS" id="PR01210">
    <property type="entry name" value="GGTRANSPTASE"/>
</dbReference>
<dbReference type="InterPro" id="IPR043138">
    <property type="entry name" value="GGT_lsub"/>
</dbReference>
<dbReference type="InterPro" id="IPR043137">
    <property type="entry name" value="GGT_ssub_C"/>
</dbReference>
<reference evidence="5 6" key="1">
    <citation type="submission" date="2018-04" db="EMBL/GenBank/DDBJ databases">
        <authorList>
            <person name="Vogel A."/>
        </authorList>
    </citation>
    <scope>NUCLEOTIDE SEQUENCE [LARGE SCALE GENOMIC DNA]</scope>
</reference>
<feature type="binding site" evidence="2">
    <location>
        <begin position="493"/>
        <end position="494"/>
    </location>
    <ligand>
        <name>L-glutamate</name>
        <dbReference type="ChEBI" id="CHEBI:29985"/>
    </ligand>
</feature>
<evidence type="ECO:0000256" key="3">
    <source>
        <dbReference type="RuleBase" id="RU368068"/>
    </source>
</evidence>
<comment type="function">
    <text evidence="3">Cleaves the gamma-glutamyl peptide bond of glutathione and glutathione conjugates.</text>
</comment>
<keyword evidence="4" id="KW-1133">Transmembrane helix</keyword>
<feature type="binding site" evidence="2">
    <location>
        <position position="465"/>
    </location>
    <ligand>
        <name>L-glutamate</name>
        <dbReference type="ChEBI" id="CHEBI:29985"/>
    </ligand>
</feature>
<dbReference type="Gene3D" id="1.10.246.130">
    <property type="match status" value="1"/>
</dbReference>
<dbReference type="NCBIfam" id="TIGR00066">
    <property type="entry name" value="g_glut_trans"/>
    <property type="match status" value="1"/>
</dbReference>
<accession>A0A484KQU7</accession>
<dbReference type="EMBL" id="OOIL02000669">
    <property type="protein sequence ID" value="VFQ68093.1"/>
    <property type="molecule type" value="Genomic_DNA"/>
</dbReference>
<evidence type="ECO:0000313" key="6">
    <source>
        <dbReference type="Proteomes" id="UP000595140"/>
    </source>
</evidence>
<feature type="binding site" evidence="2">
    <location>
        <begin position="441"/>
        <end position="443"/>
    </location>
    <ligand>
        <name>L-glutamate</name>
        <dbReference type="ChEBI" id="CHEBI:29985"/>
    </ligand>
</feature>
<evidence type="ECO:0000313" key="5">
    <source>
        <dbReference type="EMBL" id="VFQ68093.1"/>
    </source>
</evidence>
<comment type="catalytic activity">
    <reaction evidence="3">
        <text>an N-terminal (5-L-glutamyl)-[peptide] + an alpha-amino acid = 5-L-glutamyl amino acid + an N-terminal L-alpha-aminoacyl-[peptide]</text>
        <dbReference type="Rhea" id="RHEA:23904"/>
        <dbReference type="Rhea" id="RHEA-COMP:9780"/>
        <dbReference type="Rhea" id="RHEA-COMP:9795"/>
        <dbReference type="ChEBI" id="CHEBI:77644"/>
        <dbReference type="ChEBI" id="CHEBI:78597"/>
        <dbReference type="ChEBI" id="CHEBI:78599"/>
        <dbReference type="ChEBI" id="CHEBI:78608"/>
        <dbReference type="EC" id="2.3.2.2"/>
    </reaction>
</comment>
<dbReference type="OrthoDB" id="2015213at2759"/>
<protein>
    <recommendedName>
        <fullName evidence="3">Glutathione hydrolase</fullName>
        <ecNumber evidence="3">2.3.2.2</ecNumber>
        <ecNumber evidence="3">3.4.19.13</ecNumber>
    </recommendedName>
    <alternativeName>
        <fullName evidence="3">Gamma-glutamyltransferase</fullName>
    </alternativeName>
    <alternativeName>
        <fullName evidence="3">Gamma-glutamyltranspeptidase</fullName>
    </alternativeName>
</protein>
<dbReference type="Gene3D" id="3.60.20.40">
    <property type="match status" value="1"/>
</dbReference>
<comment type="pathway">
    <text evidence="3">Sulfur metabolism; glutathione metabolism.</text>
</comment>
<organism evidence="5 6">
    <name type="scientific">Cuscuta campestris</name>
    <dbReference type="NCBI Taxonomy" id="132261"/>
    <lineage>
        <taxon>Eukaryota</taxon>
        <taxon>Viridiplantae</taxon>
        <taxon>Streptophyta</taxon>
        <taxon>Embryophyta</taxon>
        <taxon>Tracheophyta</taxon>
        <taxon>Spermatophyta</taxon>
        <taxon>Magnoliopsida</taxon>
        <taxon>eudicotyledons</taxon>
        <taxon>Gunneridae</taxon>
        <taxon>Pentapetalae</taxon>
        <taxon>asterids</taxon>
        <taxon>lamiids</taxon>
        <taxon>Solanales</taxon>
        <taxon>Convolvulaceae</taxon>
        <taxon>Cuscuteae</taxon>
        <taxon>Cuscuta</taxon>
        <taxon>Cuscuta subgen. Grammica</taxon>
        <taxon>Cuscuta sect. Cleistogrammica</taxon>
    </lineage>
</organism>
<dbReference type="InterPro" id="IPR000101">
    <property type="entry name" value="GGT_peptidase"/>
</dbReference>
<keyword evidence="6" id="KW-1185">Reference proteome</keyword>
<dbReference type="SUPFAM" id="SSF56235">
    <property type="entry name" value="N-terminal nucleophile aminohydrolases (Ntn hydrolases)"/>
    <property type="match status" value="1"/>
</dbReference>
<comment type="catalytic activity">
    <reaction evidence="3">
        <text>glutathione + H2O = L-cysteinylglycine + L-glutamate</text>
        <dbReference type="Rhea" id="RHEA:28807"/>
        <dbReference type="ChEBI" id="CHEBI:15377"/>
        <dbReference type="ChEBI" id="CHEBI:29985"/>
        <dbReference type="ChEBI" id="CHEBI:57925"/>
        <dbReference type="ChEBI" id="CHEBI:61694"/>
        <dbReference type="EC" id="3.4.19.13"/>
    </reaction>
</comment>
<keyword evidence="3" id="KW-0378">Hydrolase</keyword>
<evidence type="ECO:0000256" key="2">
    <source>
        <dbReference type="PIRSR" id="PIRSR600101-2"/>
    </source>
</evidence>
<dbReference type="GO" id="GO:0036374">
    <property type="term" value="F:glutathione hydrolase activity"/>
    <property type="evidence" value="ECO:0007669"/>
    <property type="project" value="UniProtKB-UniRule"/>
</dbReference>
<dbReference type="EC" id="2.3.2.2" evidence="3"/>